<protein>
    <submittedName>
        <fullName evidence="1">Isopeptide-forming domain-containing fimbrial protein</fullName>
    </submittedName>
</protein>
<evidence type="ECO:0000313" key="2">
    <source>
        <dbReference type="Proteomes" id="UP000682782"/>
    </source>
</evidence>
<evidence type="ECO:0000313" key="1">
    <source>
        <dbReference type="EMBL" id="QUC68301.1"/>
    </source>
</evidence>
<organism evidence="1 2">
    <name type="scientific">Aristaeella hokkaidonensis</name>
    <dbReference type="NCBI Taxonomy" id="3046382"/>
    <lineage>
        <taxon>Bacteria</taxon>
        <taxon>Bacillati</taxon>
        <taxon>Bacillota</taxon>
        <taxon>Clostridia</taxon>
        <taxon>Eubacteriales</taxon>
        <taxon>Aristaeellaceae</taxon>
        <taxon>Aristaeella</taxon>
    </lineage>
</organism>
<dbReference type="Proteomes" id="UP000682782">
    <property type="component" value="Chromosome"/>
</dbReference>
<name>A0AC61MYV0_9FIRM</name>
<accession>A0AC61MYV0</accession>
<reference evidence="1" key="1">
    <citation type="submission" date="2021-01" db="EMBL/GenBank/DDBJ databases">
        <title>Complete genome sequence of Clostridiales bacterium R-7.</title>
        <authorList>
            <person name="Mahoney-Kurpe S.C."/>
            <person name="Palevich N."/>
            <person name="Koike S."/>
            <person name="Moon C.D."/>
            <person name="Attwood G.T."/>
        </authorList>
    </citation>
    <scope>NUCLEOTIDE SEQUENCE</scope>
    <source>
        <strain evidence="1">R-7</strain>
    </source>
</reference>
<dbReference type="EMBL" id="CP068393">
    <property type="protein sequence ID" value="QUC68301.1"/>
    <property type="molecule type" value="Genomic_DNA"/>
</dbReference>
<keyword evidence="2" id="KW-1185">Reference proteome</keyword>
<sequence length="494" mass="52345">MKKLFALMLALAMMLTVVCAFAEGEGGEGGGETGGETTTGTTSTPSITIESTSKEAEAATDTTQYTWYRILEADIGKDPEINGTSQSGGGVTYHTDSATKAAALEGTNLFNLSQIGDTNYWSVELKDPNTSGAQIAEAIGNIENFRNIFPKGTFSQEEVAGSATTGAVAPGYYYIESTAGKEVVVQTLTAVTIKEKNTFPTVEKEVDSDDKNAQIGDEITYTLKVKVPSTANDDIVLTDTMTAGLSYKKVESMKIGGVNGEDVAADNYTAEATATGFTLTLPKELVESAAAEADANTKYTEIVIVYTAVLDGDAQTANPEKNSVVLAYGEHYTTVPKETEIRTYEFTFDKVDGVTNGKLAGAEFKLLLAGNPMRLVKVTEGEVYRVAMPDETENVTDTIVTNGSTITINGLDTDNSYKLQETKAPTGGYTILKEPIDIEASAPAPNKKPMEIRNNQGTVLPSTGGSGTTIFYVIGGLLIIGAAVVLVARRKAQE</sequence>
<gene>
    <name evidence="1" type="ORF">JYE49_06295</name>
</gene>
<proteinExistence type="predicted"/>